<protein>
    <submittedName>
        <fullName evidence="6">Glutamate ABC transporter substrate-binding protein</fullName>
    </submittedName>
</protein>
<name>A0A3M2LDS4_9NOCA</name>
<sequence length="405" mass="42312">MKHPMKRAYLLVIASLAVATAGCGTPGKSEPPLVKIGVAYDQPGLSVMGSDGTPHGFDADTAQYIAGELGVPAGRIQWKEALPAQRESMLSSGAVDFVVSSYSITADHEQHVTFGGPYLVTGQDLLVQAADTMIDRPETLDGHTVCTATGSSDAETIKRDFASGAKFTTGATLTTCVDDLLAGHVDAVSADGAVLAGYAAAHRGQLRVVGRPFTRERYGVGVKKGATELAAAITGTIQAMIADGSWQRSVTVNLPGYQTLPPPPVFLAAAAPKPPADPDALDPELTAAVDGIATAFNTRDWAGLDQLVCADAQDAVEKVISQYTPEYDQTYGPEVAGASFALAVRAVSQSGPTSATFQAHETFTGVPEKYRQYFSDIDYTGTMARGGDNTWKLCGLAADFDQATS</sequence>
<dbReference type="Proteomes" id="UP000279275">
    <property type="component" value="Unassembled WGS sequence"/>
</dbReference>
<dbReference type="EMBL" id="RFFH01000004">
    <property type="protein sequence ID" value="RMI32848.1"/>
    <property type="molecule type" value="Genomic_DNA"/>
</dbReference>
<dbReference type="Gene3D" id="3.40.190.10">
    <property type="entry name" value="Periplasmic binding protein-like II"/>
    <property type="match status" value="2"/>
</dbReference>
<feature type="signal peptide" evidence="4">
    <location>
        <begin position="1"/>
        <end position="21"/>
    </location>
</feature>
<proteinExistence type="inferred from homology"/>
<feature type="chain" id="PRO_5039433404" evidence="4">
    <location>
        <begin position="22"/>
        <end position="405"/>
    </location>
</feature>
<evidence type="ECO:0000256" key="3">
    <source>
        <dbReference type="ARBA" id="ARBA00022729"/>
    </source>
</evidence>
<dbReference type="PANTHER" id="PTHR30085:SF6">
    <property type="entry name" value="ABC TRANSPORTER GLUTAMINE-BINDING PROTEIN GLNH"/>
    <property type="match status" value="1"/>
</dbReference>
<evidence type="ECO:0000256" key="2">
    <source>
        <dbReference type="ARBA" id="ARBA00022448"/>
    </source>
</evidence>
<dbReference type="InterPro" id="IPR001638">
    <property type="entry name" value="Solute-binding_3/MltF_N"/>
</dbReference>
<evidence type="ECO:0000313" key="7">
    <source>
        <dbReference type="Proteomes" id="UP000279275"/>
    </source>
</evidence>
<dbReference type="PANTHER" id="PTHR30085">
    <property type="entry name" value="AMINO ACID ABC TRANSPORTER PERMEASE"/>
    <property type="match status" value="1"/>
</dbReference>
<dbReference type="GO" id="GO:0030288">
    <property type="term" value="C:outer membrane-bounded periplasmic space"/>
    <property type="evidence" value="ECO:0007669"/>
    <property type="project" value="TreeGrafter"/>
</dbReference>
<organism evidence="6 7">
    <name type="scientific">Nocardia stercoris</name>
    <dbReference type="NCBI Taxonomy" id="2483361"/>
    <lineage>
        <taxon>Bacteria</taxon>
        <taxon>Bacillati</taxon>
        <taxon>Actinomycetota</taxon>
        <taxon>Actinomycetes</taxon>
        <taxon>Mycobacteriales</taxon>
        <taxon>Nocardiaceae</taxon>
        <taxon>Nocardia</taxon>
    </lineage>
</organism>
<keyword evidence="2" id="KW-0813">Transport</keyword>
<gene>
    <name evidence="6" type="ORF">EBN03_13065</name>
</gene>
<evidence type="ECO:0000313" key="6">
    <source>
        <dbReference type="EMBL" id="RMI32848.1"/>
    </source>
</evidence>
<reference evidence="6 7" key="1">
    <citation type="submission" date="2018-10" db="EMBL/GenBank/DDBJ databases">
        <title>Isolation from cow dung.</title>
        <authorList>
            <person name="Ling L."/>
        </authorList>
    </citation>
    <scope>NUCLEOTIDE SEQUENCE [LARGE SCALE GENOMIC DNA]</scope>
    <source>
        <strain evidence="6 7">NEAU-LL90</strain>
    </source>
</reference>
<evidence type="ECO:0000256" key="4">
    <source>
        <dbReference type="SAM" id="SignalP"/>
    </source>
</evidence>
<comment type="caution">
    <text evidence="6">The sequence shown here is derived from an EMBL/GenBank/DDBJ whole genome shotgun (WGS) entry which is preliminary data.</text>
</comment>
<dbReference type="GO" id="GO:0005576">
    <property type="term" value="C:extracellular region"/>
    <property type="evidence" value="ECO:0007669"/>
    <property type="project" value="TreeGrafter"/>
</dbReference>
<accession>A0A3M2LDS4</accession>
<dbReference type="CDD" id="cd13690">
    <property type="entry name" value="PBP2_GluB"/>
    <property type="match status" value="1"/>
</dbReference>
<feature type="domain" description="Solute-binding protein family 3/N-terminal" evidence="5">
    <location>
        <begin position="33"/>
        <end position="253"/>
    </location>
</feature>
<dbReference type="SMART" id="SM00062">
    <property type="entry name" value="PBPb"/>
    <property type="match status" value="1"/>
</dbReference>
<comment type="similarity">
    <text evidence="1">Belongs to the bacterial solute-binding protein 3 family.</text>
</comment>
<keyword evidence="7" id="KW-1185">Reference proteome</keyword>
<evidence type="ECO:0000256" key="1">
    <source>
        <dbReference type="ARBA" id="ARBA00010333"/>
    </source>
</evidence>
<dbReference type="AlphaFoldDB" id="A0A3M2LDS4"/>
<evidence type="ECO:0000259" key="5">
    <source>
        <dbReference type="SMART" id="SM00062"/>
    </source>
</evidence>
<dbReference type="Pfam" id="PF00497">
    <property type="entry name" value="SBP_bac_3"/>
    <property type="match status" value="1"/>
</dbReference>
<dbReference type="InterPro" id="IPR032710">
    <property type="entry name" value="NTF2-like_dom_sf"/>
</dbReference>
<dbReference type="SUPFAM" id="SSF54427">
    <property type="entry name" value="NTF2-like"/>
    <property type="match status" value="1"/>
</dbReference>
<dbReference type="SUPFAM" id="SSF53850">
    <property type="entry name" value="Periplasmic binding protein-like II"/>
    <property type="match status" value="1"/>
</dbReference>
<keyword evidence="3 4" id="KW-0732">Signal</keyword>
<dbReference type="InterPro" id="IPR051455">
    <property type="entry name" value="Bact_solute-bind_prot3"/>
</dbReference>
<dbReference type="PROSITE" id="PS51257">
    <property type="entry name" value="PROKAR_LIPOPROTEIN"/>
    <property type="match status" value="1"/>
</dbReference>
<dbReference type="GO" id="GO:0006865">
    <property type="term" value="P:amino acid transport"/>
    <property type="evidence" value="ECO:0007669"/>
    <property type="project" value="TreeGrafter"/>
</dbReference>